<keyword evidence="12" id="KW-0325">Glycoprotein</keyword>
<dbReference type="PANTHER" id="PTHR11920">
    <property type="entry name" value="GUANYLYL CYCLASE"/>
    <property type="match status" value="1"/>
</dbReference>
<proteinExistence type="inferred from homology"/>
<dbReference type="InterPro" id="IPR001828">
    <property type="entry name" value="ANF_lig-bd_rcpt"/>
</dbReference>
<dbReference type="InterPro" id="IPR050401">
    <property type="entry name" value="Cyclic_nucleotide_synthase"/>
</dbReference>
<evidence type="ECO:0000256" key="17">
    <source>
        <dbReference type="SAM" id="Phobius"/>
    </source>
</evidence>
<keyword evidence="13 15" id="KW-0456">Lyase</keyword>
<feature type="domain" description="Protein kinase" evidence="19">
    <location>
        <begin position="541"/>
        <end position="855"/>
    </location>
</feature>
<evidence type="ECO:0000256" key="10">
    <source>
        <dbReference type="ARBA" id="ARBA00023136"/>
    </source>
</evidence>
<gene>
    <name evidence="21" type="ORF">NP493_540g01007</name>
</gene>
<dbReference type="EMBL" id="JAODUO010000540">
    <property type="protein sequence ID" value="KAK2178522.1"/>
    <property type="molecule type" value="Genomic_DNA"/>
</dbReference>
<feature type="domain" description="Guanylate cyclase" evidence="20">
    <location>
        <begin position="927"/>
        <end position="1057"/>
    </location>
</feature>
<dbReference type="Gene3D" id="3.30.200.20">
    <property type="entry name" value="Phosphorylase Kinase, domain 1"/>
    <property type="match status" value="1"/>
</dbReference>
<dbReference type="Gene3D" id="3.40.50.2300">
    <property type="match status" value="3"/>
</dbReference>
<dbReference type="EC" id="4.6.1.2" evidence="3 16"/>
<dbReference type="SUPFAM" id="SSF55073">
    <property type="entry name" value="Nucleotide cyclase"/>
    <property type="match status" value="1"/>
</dbReference>
<dbReference type="PROSITE" id="PS50011">
    <property type="entry name" value="PROTEIN_KINASE_DOM"/>
    <property type="match status" value="1"/>
</dbReference>
<evidence type="ECO:0000256" key="9">
    <source>
        <dbReference type="ARBA" id="ARBA00023134"/>
    </source>
</evidence>
<keyword evidence="4" id="KW-1003">Cell membrane</keyword>
<dbReference type="PANTHER" id="PTHR11920:SF494">
    <property type="entry name" value="ATRIAL NATRIURETIC PEPTIDE RECEPTOR 2"/>
    <property type="match status" value="1"/>
</dbReference>
<dbReference type="Gene3D" id="1.10.510.10">
    <property type="entry name" value="Transferase(Phosphotransferase) domain 1"/>
    <property type="match status" value="1"/>
</dbReference>
<sequence>MSPRRHALSVACMSLLVWCASTLTEIKIGVVLISDRNLVYGYHRVAAAVDMAVDRVNRDILNSSYRLVTVMRWYGPACDGAEAPGVAADLYYNHRVVAFVGPGCTYSLDPTARLASYWRVPIITGFGDSGRFRYKAKYPLLTRLAYCQCLMRQVFMSVLSYFRWTDITLITDRSELHARGLGESLDEGFQIGGVFPNVVSYYSHENFEYADLLKQASRKSRVIFFAVPHGAVRKFLLAAYDLGYINGDYVFLDAALVESRDDYDVRVLSVSDGEETWYRGDDNDVKAKAAFEALLRLRLFWPPTDVFETFSKEVKQRALDDYGYDYGSEKVRPTSEYKCVVNFFTGSYHDAVLLFGIALNESFTDGKNLSDGYAFSKRMWERNFVGVTGDIFMDDIGDRKTTYVITDMNPRTGIFEPVAYYWGSNPGYHPVAGASIHWPGGRIEAPPNTPRCGFENENPICFEKDTRLIIPVTSMAVVIVFILFIGGVVAFFGYRRYNLENQLRDMSWIVKIEELQDLPGNRDRLSRQHSNVSSIVRSSLFSADQECGQQIFSNVATYHGSTVVLRDIPNNNIAINRSLLIEVQTRRKLHHDNIVLFIGAVMDPKPTFLLHEYCPKGSLQDLINNDAVNLDDMFKVSLIGDLIKGMGYIHDSDIKVHGNLCSSNCVVDGRFTVRITDFGLPTFYKPLDENNVETTTSNKSIRRLLFSSRLVSSRLVSSRLVSSRLVSSRLVSSQLLWRAPELLREPKGPRGGTQAGDVYSFSIVLQELIVWGEPYEIELVTMEIDGKDWPDSSVGYMQCLDIIKEVSAGRTPPFRPELPKDACTQPLREMLEMCWTEDELQRPDFATVRRMYRKMHRGKETTIMEKLVTRMEAYATNLENVVAERTQLLVIEQKKTDVLLYQILPRSIVEQLKNGQSVAPEVYDNVTIYFSDIVGFTPLSARLNPMGVVDLLNNLYTAFDGVIEGFDVYKVETIGDAYMVVSGLPIRNGNTHAREIARMSLKLLLSIDSFEVPELPDYKLQLRIGLHSGPCVAGVVGLKMPRYCLFGDTVNTASRMESHGMGTSCTIVHDIVGCNPMHRRCSVDFPCVLVTANLYQSTHLDDSSAPVGY</sequence>
<evidence type="ECO:0000256" key="16">
    <source>
        <dbReference type="RuleBase" id="RU003431"/>
    </source>
</evidence>
<feature type="chain" id="PRO_5041906969" description="Guanylate cyclase" evidence="18">
    <location>
        <begin position="23"/>
        <end position="1109"/>
    </location>
</feature>
<dbReference type="CDD" id="cd06352">
    <property type="entry name" value="PBP1_NPR_GC-like"/>
    <property type="match status" value="1"/>
</dbReference>
<dbReference type="GO" id="GO:0005886">
    <property type="term" value="C:plasma membrane"/>
    <property type="evidence" value="ECO:0007669"/>
    <property type="project" value="UniProtKB-SubCell"/>
</dbReference>
<dbReference type="GO" id="GO:0004383">
    <property type="term" value="F:guanylate cyclase activity"/>
    <property type="evidence" value="ECO:0007669"/>
    <property type="project" value="UniProtKB-EC"/>
</dbReference>
<evidence type="ECO:0000256" key="2">
    <source>
        <dbReference type="ARBA" id="ARBA00004251"/>
    </source>
</evidence>
<dbReference type="InterPro" id="IPR011009">
    <property type="entry name" value="Kinase-like_dom_sf"/>
</dbReference>
<organism evidence="21 22">
    <name type="scientific">Ridgeia piscesae</name>
    <name type="common">Tubeworm</name>
    <dbReference type="NCBI Taxonomy" id="27915"/>
    <lineage>
        <taxon>Eukaryota</taxon>
        <taxon>Metazoa</taxon>
        <taxon>Spiralia</taxon>
        <taxon>Lophotrochozoa</taxon>
        <taxon>Annelida</taxon>
        <taxon>Polychaeta</taxon>
        <taxon>Sedentaria</taxon>
        <taxon>Canalipalpata</taxon>
        <taxon>Sabellida</taxon>
        <taxon>Siboglinidae</taxon>
        <taxon>Ridgeia</taxon>
    </lineage>
</organism>
<dbReference type="AlphaFoldDB" id="A0AAD9NQ10"/>
<comment type="catalytic activity">
    <reaction evidence="1 16">
        <text>GTP = 3',5'-cyclic GMP + diphosphate</text>
        <dbReference type="Rhea" id="RHEA:13665"/>
        <dbReference type="ChEBI" id="CHEBI:33019"/>
        <dbReference type="ChEBI" id="CHEBI:37565"/>
        <dbReference type="ChEBI" id="CHEBI:57746"/>
        <dbReference type="EC" id="4.6.1.2"/>
    </reaction>
</comment>
<dbReference type="SMART" id="SM00044">
    <property type="entry name" value="CYCc"/>
    <property type="match status" value="1"/>
</dbReference>
<dbReference type="SUPFAM" id="SSF53822">
    <property type="entry name" value="Periplasmic binding protein-like I"/>
    <property type="match status" value="1"/>
</dbReference>
<dbReference type="GO" id="GO:0005524">
    <property type="term" value="F:ATP binding"/>
    <property type="evidence" value="ECO:0007669"/>
    <property type="project" value="InterPro"/>
</dbReference>
<dbReference type="Proteomes" id="UP001209878">
    <property type="component" value="Unassembled WGS sequence"/>
</dbReference>
<evidence type="ECO:0000256" key="7">
    <source>
        <dbReference type="ARBA" id="ARBA00022741"/>
    </source>
</evidence>
<dbReference type="PROSITE" id="PS00452">
    <property type="entry name" value="GUANYLATE_CYCLASE_1"/>
    <property type="match status" value="1"/>
</dbReference>
<keyword evidence="8 17" id="KW-1133">Transmembrane helix</keyword>
<dbReference type="GO" id="GO:0004016">
    <property type="term" value="F:adenylate cyclase activity"/>
    <property type="evidence" value="ECO:0007669"/>
    <property type="project" value="TreeGrafter"/>
</dbReference>
<keyword evidence="7" id="KW-0547">Nucleotide-binding</keyword>
<dbReference type="InterPro" id="IPR001054">
    <property type="entry name" value="A/G_cyclase"/>
</dbReference>
<dbReference type="PROSITE" id="PS50125">
    <property type="entry name" value="GUANYLATE_CYCLASE_2"/>
    <property type="match status" value="1"/>
</dbReference>
<keyword evidence="9" id="KW-0342">GTP-binding</keyword>
<feature type="transmembrane region" description="Helical" evidence="17">
    <location>
        <begin position="468"/>
        <end position="494"/>
    </location>
</feature>
<evidence type="ECO:0000259" key="19">
    <source>
        <dbReference type="PROSITE" id="PS50011"/>
    </source>
</evidence>
<evidence type="ECO:0000256" key="3">
    <source>
        <dbReference type="ARBA" id="ARBA00012202"/>
    </source>
</evidence>
<evidence type="ECO:0000256" key="5">
    <source>
        <dbReference type="ARBA" id="ARBA00022692"/>
    </source>
</evidence>
<dbReference type="Gene3D" id="6.10.250.780">
    <property type="match status" value="1"/>
</dbReference>
<reference evidence="21" key="1">
    <citation type="journal article" date="2023" name="Mol. Biol. Evol.">
        <title>Third-Generation Sequencing Reveals the Adaptive Role of the Epigenome in Three Deep-Sea Polychaetes.</title>
        <authorList>
            <person name="Perez M."/>
            <person name="Aroh O."/>
            <person name="Sun Y."/>
            <person name="Lan Y."/>
            <person name="Juniper S.K."/>
            <person name="Young C.R."/>
            <person name="Angers B."/>
            <person name="Qian P.Y."/>
        </authorList>
    </citation>
    <scope>NUCLEOTIDE SEQUENCE</scope>
    <source>
        <strain evidence="21">R07B-5</strain>
    </source>
</reference>
<dbReference type="Pfam" id="PF01094">
    <property type="entry name" value="ANF_receptor"/>
    <property type="match status" value="1"/>
</dbReference>
<keyword evidence="22" id="KW-1185">Reference proteome</keyword>
<dbReference type="GO" id="GO:0004672">
    <property type="term" value="F:protein kinase activity"/>
    <property type="evidence" value="ECO:0007669"/>
    <property type="project" value="InterPro"/>
</dbReference>
<dbReference type="GO" id="GO:0001653">
    <property type="term" value="F:peptide receptor activity"/>
    <property type="evidence" value="ECO:0007669"/>
    <property type="project" value="TreeGrafter"/>
</dbReference>
<name>A0AAD9NQ10_RIDPI</name>
<evidence type="ECO:0000259" key="20">
    <source>
        <dbReference type="PROSITE" id="PS50125"/>
    </source>
</evidence>
<dbReference type="InterPro" id="IPR029787">
    <property type="entry name" value="Nucleotide_cyclase"/>
</dbReference>
<keyword evidence="14 16" id="KW-0141">cGMP biosynthesis</keyword>
<evidence type="ECO:0000256" key="8">
    <source>
        <dbReference type="ARBA" id="ARBA00022989"/>
    </source>
</evidence>
<dbReference type="GO" id="GO:0007168">
    <property type="term" value="P:receptor guanylyl cyclase signaling pathway"/>
    <property type="evidence" value="ECO:0007669"/>
    <property type="project" value="TreeGrafter"/>
</dbReference>
<dbReference type="PRINTS" id="PR00255">
    <property type="entry name" value="NATPEPTIDER"/>
</dbReference>
<evidence type="ECO:0000256" key="12">
    <source>
        <dbReference type="ARBA" id="ARBA00023180"/>
    </source>
</evidence>
<evidence type="ECO:0000313" key="21">
    <source>
        <dbReference type="EMBL" id="KAK2178522.1"/>
    </source>
</evidence>
<comment type="similarity">
    <text evidence="15">Belongs to the adenylyl cyclase class-4/guanylyl cyclase family.</text>
</comment>
<evidence type="ECO:0000256" key="4">
    <source>
        <dbReference type="ARBA" id="ARBA00022475"/>
    </source>
</evidence>
<keyword evidence="10 17" id="KW-0472">Membrane</keyword>
<feature type="signal peptide" evidence="18">
    <location>
        <begin position="1"/>
        <end position="22"/>
    </location>
</feature>
<dbReference type="InterPro" id="IPR001245">
    <property type="entry name" value="Ser-Thr/Tyr_kinase_cat_dom"/>
</dbReference>
<dbReference type="InterPro" id="IPR028082">
    <property type="entry name" value="Peripla_BP_I"/>
</dbReference>
<dbReference type="GO" id="GO:0035556">
    <property type="term" value="P:intracellular signal transduction"/>
    <property type="evidence" value="ECO:0007669"/>
    <property type="project" value="InterPro"/>
</dbReference>
<evidence type="ECO:0000256" key="14">
    <source>
        <dbReference type="ARBA" id="ARBA00023293"/>
    </source>
</evidence>
<comment type="caution">
    <text evidence="21">The sequence shown here is derived from an EMBL/GenBank/DDBJ whole genome shotgun (WGS) entry which is preliminary data.</text>
</comment>
<dbReference type="Gene3D" id="3.30.70.1230">
    <property type="entry name" value="Nucleotide cyclase"/>
    <property type="match status" value="1"/>
</dbReference>
<keyword evidence="5 17" id="KW-0812">Transmembrane</keyword>
<evidence type="ECO:0000256" key="15">
    <source>
        <dbReference type="RuleBase" id="RU000405"/>
    </source>
</evidence>
<accession>A0AAD9NQ10</accession>
<keyword evidence="11" id="KW-0675">Receptor</keyword>
<dbReference type="Pfam" id="PF00211">
    <property type="entry name" value="Guanylate_cyc"/>
    <property type="match status" value="1"/>
</dbReference>
<protein>
    <recommendedName>
        <fullName evidence="3 16">Guanylate cyclase</fullName>
        <ecNumber evidence="3 16">4.6.1.2</ecNumber>
    </recommendedName>
</protein>
<evidence type="ECO:0000256" key="18">
    <source>
        <dbReference type="SAM" id="SignalP"/>
    </source>
</evidence>
<dbReference type="GO" id="GO:0005525">
    <property type="term" value="F:GTP binding"/>
    <property type="evidence" value="ECO:0007669"/>
    <property type="project" value="UniProtKB-KW"/>
</dbReference>
<dbReference type="FunFam" id="3.30.70.1230:FF:000030">
    <property type="entry name" value="Si:ch211-215j19.12"/>
    <property type="match status" value="1"/>
</dbReference>
<dbReference type="InterPro" id="IPR001170">
    <property type="entry name" value="ANPR/GUC"/>
</dbReference>
<evidence type="ECO:0000256" key="1">
    <source>
        <dbReference type="ARBA" id="ARBA00001436"/>
    </source>
</evidence>
<keyword evidence="6 18" id="KW-0732">Signal</keyword>
<evidence type="ECO:0000313" key="22">
    <source>
        <dbReference type="Proteomes" id="UP001209878"/>
    </source>
</evidence>
<dbReference type="SUPFAM" id="SSF56112">
    <property type="entry name" value="Protein kinase-like (PK-like)"/>
    <property type="match status" value="1"/>
</dbReference>
<evidence type="ECO:0000256" key="6">
    <source>
        <dbReference type="ARBA" id="ARBA00022729"/>
    </source>
</evidence>
<comment type="subcellular location">
    <subcellularLocation>
        <location evidence="2">Cell membrane</location>
        <topology evidence="2">Single-pass type I membrane protein</topology>
    </subcellularLocation>
</comment>
<evidence type="ECO:0000256" key="11">
    <source>
        <dbReference type="ARBA" id="ARBA00023170"/>
    </source>
</evidence>
<dbReference type="CDD" id="cd07302">
    <property type="entry name" value="CHD"/>
    <property type="match status" value="1"/>
</dbReference>
<dbReference type="Pfam" id="PF07714">
    <property type="entry name" value="PK_Tyr_Ser-Thr"/>
    <property type="match status" value="2"/>
</dbReference>
<evidence type="ECO:0000256" key="13">
    <source>
        <dbReference type="ARBA" id="ARBA00023239"/>
    </source>
</evidence>
<dbReference type="InterPro" id="IPR018297">
    <property type="entry name" value="A/G_cyclase_CS"/>
</dbReference>
<dbReference type="InterPro" id="IPR000719">
    <property type="entry name" value="Prot_kinase_dom"/>
</dbReference>